<sequence>MWLPPFLPQWLHLGRLESSSGSRRRVSSSRPPVSSCISLATHSAIFQPVLPLPWSSGPVPNTVGMSTYTCTGGREGPGAMHSSHRKHTTFRSRCHYRASSTYRFLCVCGSYRPIPWSWSRRLASRNPMLPPRVAGIPLGRPVVLSLDSGERAPATCCTPVIVVSPG</sequence>
<dbReference type="EMBL" id="JAULSN010000001">
    <property type="protein sequence ID" value="KAK3382154.1"/>
    <property type="molecule type" value="Genomic_DNA"/>
</dbReference>
<proteinExistence type="predicted"/>
<reference evidence="1" key="2">
    <citation type="submission" date="2023-06" db="EMBL/GenBank/DDBJ databases">
        <authorList>
            <consortium name="Lawrence Berkeley National Laboratory"/>
            <person name="Haridas S."/>
            <person name="Hensen N."/>
            <person name="Bonometti L."/>
            <person name="Westerberg I."/>
            <person name="Brannstrom I.O."/>
            <person name="Guillou S."/>
            <person name="Cros-Aarteil S."/>
            <person name="Calhoun S."/>
            <person name="Kuo A."/>
            <person name="Mondo S."/>
            <person name="Pangilinan J."/>
            <person name="Riley R."/>
            <person name="Labutti K."/>
            <person name="Andreopoulos B."/>
            <person name="Lipzen A."/>
            <person name="Chen C."/>
            <person name="Yanf M."/>
            <person name="Daum C."/>
            <person name="Ng V."/>
            <person name="Clum A."/>
            <person name="Steindorff A."/>
            <person name="Ohm R."/>
            <person name="Martin F."/>
            <person name="Silar P."/>
            <person name="Natvig D."/>
            <person name="Lalanne C."/>
            <person name="Gautier V."/>
            <person name="Ament-Velasquez S.L."/>
            <person name="Kruys A."/>
            <person name="Hutchinson M.I."/>
            <person name="Powell A.J."/>
            <person name="Barry K."/>
            <person name="Miller A.N."/>
            <person name="Grigoriev I.V."/>
            <person name="Debuchy R."/>
            <person name="Gladieux P."/>
            <person name="Thoren M.H."/>
            <person name="Johannesson H."/>
        </authorList>
    </citation>
    <scope>NUCLEOTIDE SEQUENCE</scope>
    <source>
        <strain evidence="1">CBS 958.72</strain>
    </source>
</reference>
<keyword evidence="2" id="KW-1185">Reference proteome</keyword>
<evidence type="ECO:0000313" key="1">
    <source>
        <dbReference type="EMBL" id="KAK3382154.1"/>
    </source>
</evidence>
<name>A0AAE0NIQ0_9PEZI</name>
<protein>
    <submittedName>
        <fullName evidence="1">Uncharacterized protein</fullName>
    </submittedName>
</protein>
<dbReference type="AlphaFoldDB" id="A0AAE0NIQ0"/>
<gene>
    <name evidence="1" type="ORF">B0T24DRAFT_600601</name>
</gene>
<dbReference type="Proteomes" id="UP001287356">
    <property type="component" value="Unassembled WGS sequence"/>
</dbReference>
<organism evidence="1 2">
    <name type="scientific">Lasiosphaeria ovina</name>
    <dbReference type="NCBI Taxonomy" id="92902"/>
    <lineage>
        <taxon>Eukaryota</taxon>
        <taxon>Fungi</taxon>
        <taxon>Dikarya</taxon>
        <taxon>Ascomycota</taxon>
        <taxon>Pezizomycotina</taxon>
        <taxon>Sordariomycetes</taxon>
        <taxon>Sordariomycetidae</taxon>
        <taxon>Sordariales</taxon>
        <taxon>Lasiosphaeriaceae</taxon>
        <taxon>Lasiosphaeria</taxon>
    </lineage>
</organism>
<reference evidence="1" key="1">
    <citation type="journal article" date="2023" name="Mol. Phylogenet. Evol.">
        <title>Genome-scale phylogeny and comparative genomics of the fungal order Sordariales.</title>
        <authorList>
            <person name="Hensen N."/>
            <person name="Bonometti L."/>
            <person name="Westerberg I."/>
            <person name="Brannstrom I.O."/>
            <person name="Guillou S."/>
            <person name="Cros-Aarteil S."/>
            <person name="Calhoun S."/>
            <person name="Haridas S."/>
            <person name="Kuo A."/>
            <person name="Mondo S."/>
            <person name="Pangilinan J."/>
            <person name="Riley R."/>
            <person name="LaButti K."/>
            <person name="Andreopoulos B."/>
            <person name="Lipzen A."/>
            <person name="Chen C."/>
            <person name="Yan M."/>
            <person name="Daum C."/>
            <person name="Ng V."/>
            <person name="Clum A."/>
            <person name="Steindorff A."/>
            <person name="Ohm R.A."/>
            <person name="Martin F."/>
            <person name="Silar P."/>
            <person name="Natvig D.O."/>
            <person name="Lalanne C."/>
            <person name="Gautier V."/>
            <person name="Ament-Velasquez S.L."/>
            <person name="Kruys A."/>
            <person name="Hutchinson M.I."/>
            <person name="Powell A.J."/>
            <person name="Barry K."/>
            <person name="Miller A.N."/>
            <person name="Grigoriev I.V."/>
            <person name="Debuchy R."/>
            <person name="Gladieux P."/>
            <person name="Hiltunen Thoren M."/>
            <person name="Johannesson H."/>
        </authorList>
    </citation>
    <scope>NUCLEOTIDE SEQUENCE</scope>
    <source>
        <strain evidence="1">CBS 958.72</strain>
    </source>
</reference>
<comment type="caution">
    <text evidence="1">The sequence shown here is derived from an EMBL/GenBank/DDBJ whole genome shotgun (WGS) entry which is preliminary data.</text>
</comment>
<accession>A0AAE0NIQ0</accession>
<evidence type="ECO:0000313" key="2">
    <source>
        <dbReference type="Proteomes" id="UP001287356"/>
    </source>
</evidence>